<sequence>MMSAWIRRRREKSALVVRVCASRLDSVLVSIDYRTARGFRGLFDPR</sequence>
<evidence type="ECO:0000313" key="2">
    <source>
        <dbReference type="Proteomes" id="UP001601521"/>
    </source>
</evidence>
<gene>
    <name evidence="1" type="ORF">ACFYTH_35450</name>
</gene>
<comment type="caution">
    <text evidence="1">The sequence shown here is derived from an EMBL/GenBank/DDBJ whole genome shotgun (WGS) entry which is preliminary data.</text>
</comment>
<dbReference type="Proteomes" id="UP001601521">
    <property type="component" value="Unassembled WGS sequence"/>
</dbReference>
<accession>A0ABW6NU56</accession>
<protein>
    <submittedName>
        <fullName evidence="1">Uncharacterized protein</fullName>
    </submittedName>
</protein>
<dbReference type="RefSeq" id="WP_387256332.1">
    <property type="nucleotide sequence ID" value="NZ_JBIALX010000036.1"/>
</dbReference>
<name>A0ABW6NU56_9NOCA</name>
<proteinExistence type="predicted"/>
<keyword evidence="2" id="KW-1185">Reference proteome</keyword>
<dbReference type="EMBL" id="JBIALX010000036">
    <property type="protein sequence ID" value="MFF0458670.1"/>
    <property type="molecule type" value="Genomic_DNA"/>
</dbReference>
<organism evidence="1 2">
    <name type="scientific">Nocardia africana</name>
    <dbReference type="NCBI Taxonomy" id="134964"/>
    <lineage>
        <taxon>Bacteria</taxon>
        <taxon>Bacillati</taxon>
        <taxon>Actinomycetota</taxon>
        <taxon>Actinomycetes</taxon>
        <taxon>Mycobacteriales</taxon>
        <taxon>Nocardiaceae</taxon>
        <taxon>Nocardia</taxon>
    </lineage>
</organism>
<evidence type="ECO:0000313" key="1">
    <source>
        <dbReference type="EMBL" id="MFF0458670.1"/>
    </source>
</evidence>
<reference evidence="1 2" key="1">
    <citation type="submission" date="2024-10" db="EMBL/GenBank/DDBJ databases">
        <title>The Natural Products Discovery Center: Release of the First 8490 Sequenced Strains for Exploring Actinobacteria Biosynthetic Diversity.</title>
        <authorList>
            <person name="Kalkreuter E."/>
            <person name="Kautsar S.A."/>
            <person name="Yang D."/>
            <person name="Bader C.D."/>
            <person name="Teijaro C.N."/>
            <person name="Fluegel L."/>
            <person name="Davis C.M."/>
            <person name="Simpson J.R."/>
            <person name="Lauterbach L."/>
            <person name="Steele A.D."/>
            <person name="Gui C."/>
            <person name="Meng S."/>
            <person name="Li G."/>
            <person name="Viehrig K."/>
            <person name="Ye F."/>
            <person name="Su P."/>
            <person name="Kiefer A.F."/>
            <person name="Nichols A."/>
            <person name="Cepeda A.J."/>
            <person name="Yan W."/>
            <person name="Fan B."/>
            <person name="Jiang Y."/>
            <person name="Adhikari A."/>
            <person name="Zheng C.-J."/>
            <person name="Schuster L."/>
            <person name="Cowan T.M."/>
            <person name="Smanski M.J."/>
            <person name="Chevrette M.G."/>
            <person name="De Carvalho L.P.S."/>
            <person name="Shen B."/>
        </authorList>
    </citation>
    <scope>NUCLEOTIDE SEQUENCE [LARGE SCALE GENOMIC DNA]</scope>
    <source>
        <strain evidence="1 2">NPDC004550</strain>
    </source>
</reference>